<accession>V6K6C1</accession>
<dbReference type="SUPFAM" id="SSF56112">
    <property type="entry name" value="Protein kinase-like (PK-like)"/>
    <property type="match status" value="1"/>
</dbReference>
<protein>
    <recommendedName>
        <fullName evidence="1">Protein kinase domain-containing protein</fullName>
    </recommendedName>
</protein>
<dbReference type="EMBL" id="AWQX01000218">
    <property type="protein sequence ID" value="EST26961.1"/>
    <property type="molecule type" value="Genomic_DNA"/>
</dbReference>
<dbReference type="STRING" id="1352936.M878_26055"/>
<name>V6K6C1_STRRC</name>
<dbReference type="Proteomes" id="UP000017984">
    <property type="component" value="Chromosome"/>
</dbReference>
<gene>
    <name evidence="2" type="ORF">M878_26055</name>
</gene>
<evidence type="ECO:0000313" key="2">
    <source>
        <dbReference type="EMBL" id="EST26961.1"/>
    </source>
</evidence>
<dbReference type="Gene3D" id="1.10.510.10">
    <property type="entry name" value="Transferase(Phosphotransferase) domain 1"/>
    <property type="match status" value="1"/>
</dbReference>
<dbReference type="GO" id="GO:0004672">
    <property type="term" value="F:protein kinase activity"/>
    <property type="evidence" value="ECO:0007669"/>
    <property type="project" value="InterPro"/>
</dbReference>
<organism evidence="2 3">
    <name type="scientific">Streptomyces roseochromogenus subsp. oscitans DS 12.976</name>
    <dbReference type="NCBI Taxonomy" id="1352936"/>
    <lineage>
        <taxon>Bacteria</taxon>
        <taxon>Bacillati</taxon>
        <taxon>Actinomycetota</taxon>
        <taxon>Actinomycetes</taxon>
        <taxon>Kitasatosporales</taxon>
        <taxon>Streptomycetaceae</taxon>
        <taxon>Streptomyces</taxon>
    </lineage>
</organism>
<dbReference type="AlphaFoldDB" id="V6K6C1"/>
<evidence type="ECO:0000259" key="1">
    <source>
        <dbReference type="PROSITE" id="PS50011"/>
    </source>
</evidence>
<dbReference type="InterPro" id="IPR011009">
    <property type="entry name" value="Kinase-like_dom_sf"/>
</dbReference>
<reference evidence="2 3" key="1">
    <citation type="journal article" date="2014" name="Genome Announc.">
        <title>Draft Genome Sequence of Streptomyces roseochromogenes subsp. oscitans DS 12.976, Producer of the Aminocoumarin Antibiotic Clorobiocin.</title>
        <authorList>
            <person name="Ruckert C."/>
            <person name="Kalinowski J."/>
            <person name="Heide L."/>
            <person name="Apel A.K."/>
        </authorList>
    </citation>
    <scope>NUCLEOTIDE SEQUENCE [LARGE SCALE GENOMIC DNA]</scope>
    <source>
        <strain evidence="2 3">DS 12.976</strain>
    </source>
</reference>
<dbReference type="PROSITE" id="PS50011">
    <property type="entry name" value="PROTEIN_KINASE_DOM"/>
    <property type="match status" value="1"/>
</dbReference>
<dbReference type="HOGENOM" id="CLU_972018_0_0_11"/>
<dbReference type="GO" id="GO:0005524">
    <property type="term" value="F:ATP binding"/>
    <property type="evidence" value="ECO:0007669"/>
    <property type="project" value="InterPro"/>
</dbReference>
<keyword evidence="3" id="KW-1185">Reference proteome</keyword>
<proteinExistence type="predicted"/>
<sequence length="289" mass="31994">MQHAVRGMCAGRRASDIMYEMTTNPFHSVTHVATLGAALDRLGTVFQRFEAQDSGCISYGLLASGQRWFVKGASTPQGISSLRRAVSFHQSVSHQAIVPLMNSFTTEDGLVLVYPWMSGEVLYHPTLSRQGGRAAPDSPMARFRAQPLPLIHAALECILSAHLAVEEAGFVAVDFYDGCMLYDFDEHRVVLCDLDEYRAGPFVLEVDRLPGSMRYMAPEEFVRGSLIDIRTTVFALGRALRLLLDAGDQEKEWRGTPEQLEVVRTATATDPERRFPSVRSLVGAWQTAA</sequence>
<evidence type="ECO:0000313" key="3">
    <source>
        <dbReference type="Proteomes" id="UP000017984"/>
    </source>
</evidence>
<feature type="domain" description="Protein kinase" evidence="1">
    <location>
        <begin position="46"/>
        <end position="289"/>
    </location>
</feature>
<comment type="caution">
    <text evidence="2">The sequence shown here is derived from an EMBL/GenBank/DDBJ whole genome shotgun (WGS) entry which is preliminary data.</text>
</comment>
<dbReference type="InterPro" id="IPR000719">
    <property type="entry name" value="Prot_kinase_dom"/>
</dbReference>
<dbReference type="PATRIC" id="fig|1352936.5.peg.5441"/>